<dbReference type="OrthoDB" id="29896at2"/>
<keyword evidence="2" id="KW-1185">Reference proteome</keyword>
<name>F2NPP9_MARHT</name>
<dbReference type="STRING" id="869210.Marky_2100"/>
<organism evidence="1 2">
    <name type="scientific">Marinithermus hydrothermalis (strain DSM 14884 / JCM 11576 / T1)</name>
    <dbReference type="NCBI Taxonomy" id="869210"/>
    <lineage>
        <taxon>Bacteria</taxon>
        <taxon>Thermotogati</taxon>
        <taxon>Deinococcota</taxon>
        <taxon>Deinococci</taxon>
        <taxon>Thermales</taxon>
        <taxon>Thermaceae</taxon>
        <taxon>Marinithermus</taxon>
    </lineage>
</organism>
<dbReference type="KEGG" id="mhd:Marky_2100"/>
<dbReference type="eggNOG" id="COG3947">
    <property type="taxonomic scope" value="Bacteria"/>
</dbReference>
<dbReference type="Gene3D" id="1.25.40.10">
    <property type="entry name" value="Tetratricopeptide repeat domain"/>
    <property type="match status" value="1"/>
</dbReference>
<dbReference type="AlphaFoldDB" id="F2NPP9"/>
<sequence>MIGVTTLGRVSVNGRRTRRIRSIEVVTLLAFHDGWALRDAMQAALFGEGAARSSLASLVSRTRQLGFTVVEEDGGYRLVSRVELDVLRVDQLLSQGRVAEALEHYRGPFLPGARSPFAEEVRAYLEESLVQAVLAGRNPQWIAEALGRVGPEPRLVEALEELRASGVIVPVARAQLAGAGLK</sequence>
<evidence type="ECO:0000313" key="2">
    <source>
        <dbReference type="Proteomes" id="UP000007030"/>
    </source>
</evidence>
<gene>
    <name evidence="1" type="ordered locus">Marky_2100</name>
</gene>
<dbReference type="RefSeq" id="WP_013704870.1">
    <property type="nucleotide sequence ID" value="NC_015387.1"/>
</dbReference>
<reference evidence="1 2" key="1">
    <citation type="journal article" date="2012" name="Stand. Genomic Sci.">
        <title>Complete genome sequence of the aerobic, heterotroph Marinithermus hydrothermalis type strain (T1(T)) from a deep-sea hydrothermal vent chimney.</title>
        <authorList>
            <person name="Copeland A."/>
            <person name="Gu W."/>
            <person name="Yasawong M."/>
            <person name="Lapidus A."/>
            <person name="Lucas S."/>
            <person name="Deshpande S."/>
            <person name="Pagani I."/>
            <person name="Tapia R."/>
            <person name="Cheng J.F."/>
            <person name="Goodwin L.A."/>
            <person name="Pitluck S."/>
            <person name="Liolios K."/>
            <person name="Ivanova N."/>
            <person name="Mavromatis K."/>
            <person name="Mikhailova N."/>
            <person name="Pati A."/>
            <person name="Chen A."/>
            <person name="Palaniappan K."/>
            <person name="Land M."/>
            <person name="Pan C."/>
            <person name="Brambilla E.M."/>
            <person name="Rohde M."/>
            <person name="Tindall B.J."/>
            <person name="Sikorski J."/>
            <person name="Goker M."/>
            <person name="Detter J.C."/>
            <person name="Bristow J."/>
            <person name="Eisen J.A."/>
            <person name="Markowitz V."/>
            <person name="Hugenholtz P."/>
            <person name="Kyrpides N.C."/>
            <person name="Klenk H.P."/>
            <person name="Woyke T."/>
        </authorList>
    </citation>
    <scope>NUCLEOTIDE SEQUENCE [LARGE SCALE GENOMIC DNA]</scope>
    <source>
        <strain evidence="2">DSM 14884 / JCM 11576 / T1</strain>
    </source>
</reference>
<dbReference type="Proteomes" id="UP000007030">
    <property type="component" value="Chromosome"/>
</dbReference>
<proteinExistence type="predicted"/>
<protein>
    <submittedName>
        <fullName evidence="1">Uncharacterized protein</fullName>
    </submittedName>
</protein>
<accession>F2NPP9</accession>
<dbReference type="EMBL" id="CP002630">
    <property type="protein sequence ID" value="AEB12825.1"/>
    <property type="molecule type" value="Genomic_DNA"/>
</dbReference>
<evidence type="ECO:0000313" key="1">
    <source>
        <dbReference type="EMBL" id="AEB12825.1"/>
    </source>
</evidence>
<dbReference type="HOGENOM" id="CLU_1480366_0_0_0"/>
<dbReference type="InterPro" id="IPR011990">
    <property type="entry name" value="TPR-like_helical_dom_sf"/>
</dbReference>